<evidence type="ECO:0000256" key="3">
    <source>
        <dbReference type="SAM" id="Phobius"/>
    </source>
</evidence>
<keyword evidence="1" id="KW-0245">EGF-like domain</keyword>
<dbReference type="InterPro" id="IPR008979">
    <property type="entry name" value="Galactose-bd-like_sf"/>
</dbReference>
<dbReference type="OrthoDB" id="27819at2759"/>
<keyword evidence="3" id="KW-1133">Transmembrane helix</keyword>
<sequence>MDTGWQLLILFGLIRFSRSYENLALHKKAWQRYPFHTTPWAADLAVDGRYTNLSASGVQCAISEAGRFIAEWRVDLGKVFSIHSVKIRHRTENLPWDSASQYPSRFLGFSVYISNTTNKDDGTLCFKDTKFTVYTIPNPANIICRTDGRYIIFYNDRTHPPYPIGYSTHAFADLCEVEVYGCRIQGFFGKNCSIPCPKNCHERYCDIVSGACRGCDVGYKGTKRTWQQYPYNEDWGADRAVDGRYTDMSAWGGQCTISGNEKSTAEWRLDLGGVLSVYNIVLYYRTENSLWDENNGYTSRLLGFSVYISNTTSKEDGVLCFRDISYTRATIPNPLNITCVQHGRYVIYYNNRTNSPYQIGYSNYAYNELCEVEVYGCPTPGFYGENCSIPCPVNCQGTNCDVIEGTCLGGCVNGYLGQMCLEECADNTYGQECMKVCSNCRDGEPCNHVNGSCPNGCDRGTYGDKCDIACSIGRYGYNCQDKCSIHCIVPERCDRVTGQCEGGCQVGWKGTTCDTECDGGRYGQNCSNTCGFCSQKEQCHFITGNCAHGCENGYKGDRCTQRCGNNTYGPGCSQPCGNCLYLYGEQCHHVTGHCPRDCVAGFQGDLCTHVSGPTTTFQSDGSQLTEMYTSDGYKSAIIYTLVALLGVSVIINIILIVKLRRSRTNVSQHEQESKDQATKNTIDDVYVNSPEESSGYHELGEFNDISNYDKLS</sequence>
<feature type="chain" id="PRO_5034604500" evidence="4">
    <location>
        <begin position="20"/>
        <end position="712"/>
    </location>
</feature>
<dbReference type="Gene3D" id="2.60.120.260">
    <property type="entry name" value="Galactose-binding domain-like"/>
    <property type="match status" value="2"/>
</dbReference>
<accession>A0A8B8BUR2</accession>
<evidence type="ECO:0000313" key="5">
    <source>
        <dbReference type="Proteomes" id="UP000694844"/>
    </source>
</evidence>
<organism evidence="5 6">
    <name type="scientific">Crassostrea virginica</name>
    <name type="common">Eastern oyster</name>
    <dbReference type="NCBI Taxonomy" id="6565"/>
    <lineage>
        <taxon>Eukaryota</taxon>
        <taxon>Metazoa</taxon>
        <taxon>Spiralia</taxon>
        <taxon>Lophotrochozoa</taxon>
        <taxon>Mollusca</taxon>
        <taxon>Bivalvia</taxon>
        <taxon>Autobranchia</taxon>
        <taxon>Pteriomorphia</taxon>
        <taxon>Ostreida</taxon>
        <taxon>Ostreoidea</taxon>
        <taxon>Ostreidae</taxon>
        <taxon>Crassostrea</taxon>
    </lineage>
</organism>
<gene>
    <name evidence="6" type="primary">LOC111113010</name>
</gene>
<protein>
    <submittedName>
        <fullName evidence="6">Multiple epidermal growth factor-like domains protein 10</fullName>
    </submittedName>
</protein>
<name>A0A8B8BUR2_CRAVI</name>
<dbReference type="RefSeq" id="XP_022306636.1">
    <property type="nucleotide sequence ID" value="XM_022450928.1"/>
</dbReference>
<evidence type="ECO:0000313" key="6">
    <source>
        <dbReference type="RefSeq" id="XP_022306636.1"/>
    </source>
</evidence>
<dbReference type="PANTHER" id="PTHR24043">
    <property type="entry name" value="SCAVENGER RECEPTOR CLASS F"/>
    <property type="match status" value="1"/>
</dbReference>
<feature type="transmembrane region" description="Helical" evidence="3">
    <location>
        <begin position="636"/>
        <end position="657"/>
    </location>
</feature>
<dbReference type="KEGG" id="cvn:111113010"/>
<evidence type="ECO:0000256" key="4">
    <source>
        <dbReference type="SAM" id="SignalP"/>
    </source>
</evidence>
<evidence type="ECO:0000256" key="2">
    <source>
        <dbReference type="SAM" id="MobiDB-lite"/>
    </source>
</evidence>
<dbReference type="InterPro" id="IPR042635">
    <property type="entry name" value="MEGF10/SREC1/2-like"/>
</dbReference>
<keyword evidence="3" id="KW-0812">Transmembrane</keyword>
<proteinExistence type="predicted"/>
<keyword evidence="5" id="KW-1185">Reference proteome</keyword>
<dbReference type="GO" id="GO:0005044">
    <property type="term" value="F:scavenger receptor activity"/>
    <property type="evidence" value="ECO:0007669"/>
    <property type="project" value="InterPro"/>
</dbReference>
<feature type="signal peptide" evidence="4">
    <location>
        <begin position="1"/>
        <end position="19"/>
    </location>
</feature>
<keyword evidence="3" id="KW-0472">Membrane</keyword>
<reference evidence="6" key="1">
    <citation type="submission" date="2025-08" db="UniProtKB">
        <authorList>
            <consortium name="RefSeq"/>
        </authorList>
    </citation>
    <scope>IDENTIFICATION</scope>
    <source>
        <tissue evidence="6">Whole sample</tissue>
    </source>
</reference>
<dbReference type="PANTHER" id="PTHR24043:SF8">
    <property type="entry name" value="EGF-LIKE DOMAIN-CONTAINING PROTEIN"/>
    <property type="match status" value="1"/>
</dbReference>
<dbReference type="GeneID" id="111113010"/>
<keyword evidence="4" id="KW-0732">Signal</keyword>
<dbReference type="AlphaFoldDB" id="A0A8B8BUR2"/>
<dbReference type="SUPFAM" id="SSF49785">
    <property type="entry name" value="Galactose-binding domain-like"/>
    <property type="match status" value="2"/>
</dbReference>
<dbReference type="Gene3D" id="2.170.300.10">
    <property type="entry name" value="Tie2 ligand-binding domain superfamily"/>
    <property type="match status" value="1"/>
</dbReference>
<evidence type="ECO:0000256" key="1">
    <source>
        <dbReference type="ARBA" id="ARBA00022536"/>
    </source>
</evidence>
<dbReference type="Proteomes" id="UP000694844">
    <property type="component" value="Chromosome 9"/>
</dbReference>
<feature type="region of interest" description="Disordered" evidence="2">
    <location>
        <begin position="666"/>
        <end position="712"/>
    </location>
</feature>